<keyword evidence="2" id="KW-0489">Methyltransferase</keyword>
<comment type="similarity">
    <text evidence="1">Belongs to the methyltransferase superfamily.</text>
</comment>
<dbReference type="GO" id="GO:0008168">
    <property type="term" value="F:methyltransferase activity"/>
    <property type="evidence" value="ECO:0007669"/>
    <property type="project" value="UniProtKB-KW"/>
</dbReference>
<dbReference type="InterPro" id="IPR029063">
    <property type="entry name" value="SAM-dependent_MTases_sf"/>
</dbReference>
<evidence type="ECO:0000256" key="1">
    <source>
        <dbReference type="ARBA" id="ARBA00008361"/>
    </source>
</evidence>
<name>A0A146KCN1_9EUKA</name>
<evidence type="ECO:0000313" key="4">
    <source>
        <dbReference type="EMBL" id="JAP94580.1"/>
    </source>
</evidence>
<dbReference type="InterPro" id="IPR051419">
    <property type="entry name" value="Lys/N-term_MeTrsfase_sf"/>
</dbReference>
<evidence type="ECO:0000256" key="2">
    <source>
        <dbReference type="ARBA" id="ARBA00022603"/>
    </source>
</evidence>
<reference evidence="4" key="1">
    <citation type="submission" date="2015-07" db="EMBL/GenBank/DDBJ databases">
        <title>Adaptation to a free-living lifestyle via gene acquisitions in the diplomonad Trepomonas sp. PC1.</title>
        <authorList>
            <person name="Xu F."/>
            <person name="Jerlstrom-Hultqvist J."/>
            <person name="Kolisko M."/>
            <person name="Simpson A.G.B."/>
            <person name="Roger A.J."/>
            <person name="Svard S.G."/>
            <person name="Andersson J.O."/>
        </authorList>
    </citation>
    <scope>NUCLEOTIDE SEQUENCE</scope>
    <source>
        <strain evidence="4">PC1</strain>
    </source>
</reference>
<accession>A0A146KCN1</accession>
<dbReference type="PANTHER" id="PTHR12176">
    <property type="entry name" value="SAM-DEPENDENT METHYLTRANSFERASE SUPERFAMILY PROTEIN"/>
    <property type="match status" value="1"/>
</dbReference>
<dbReference type="AlphaFoldDB" id="A0A146KCN1"/>
<dbReference type="GO" id="GO:0032259">
    <property type="term" value="P:methylation"/>
    <property type="evidence" value="ECO:0007669"/>
    <property type="project" value="UniProtKB-KW"/>
</dbReference>
<gene>
    <name evidence="4" type="ORF">TPC1_12717</name>
</gene>
<dbReference type="Gene3D" id="3.40.50.150">
    <property type="entry name" value="Vaccinia Virus protein VP39"/>
    <property type="match status" value="1"/>
</dbReference>
<protein>
    <submittedName>
        <fullName evidence="4">Endothelin-converting enzyme 2</fullName>
    </submittedName>
</protein>
<dbReference type="EMBL" id="GDID01002026">
    <property type="protein sequence ID" value="JAP94580.1"/>
    <property type="molecule type" value="Transcribed_RNA"/>
</dbReference>
<dbReference type="SUPFAM" id="SSF53335">
    <property type="entry name" value="S-adenosyl-L-methionine-dependent methyltransferases"/>
    <property type="match status" value="1"/>
</dbReference>
<sequence>DTQKVSNAPSLKQQLHYLLKDKKRIMIMGTGSSHIPFMLYDDVDFKTDAITCTDYSEVIISKMQQQIGNREQLHYKVEDCTTMNLKDEKYDLLMEKGLLDAILCGEGGEERARLMLKNIDDALNNGAVYLCINMWRQIQILTLGVI</sequence>
<organism evidence="4">
    <name type="scientific">Trepomonas sp. PC1</name>
    <dbReference type="NCBI Taxonomy" id="1076344"/>
    <lineage>
        <taxon>Eukaryota</taxon>
        <taxon>Metamonada</taxon>
        <taxon>Diplomonadida</taxon>
        <taxon>Hexamitidae</taxon>
        <taxon>Hexamitinae</taxon>
        <taxon>Trepomonas</taxon>
    </lineage>
</organism>
<feature type="non-terminal residue" evidence="4">
    <location>
        <position position="1"/>
    </location>
</feature>
<proteinExistence type="inferred from homology"/>
<evidence type="ECO:0000256" key="3">
    <source>
        <dbReference type="ARBA" id="ARBA00022679"/>
    </source>
</evidence>
<keyword evidence="3" id="KW-0808">Transferase</keyword>